<feature type="compositionally biased region" description="Low complexity" evidence="9">
    <location>
        <begin position="549"/>
        <end position="558"/>
    </location>
</feature>
<dbReference type="GO" id="GO:0006896">
    <property type="term" value="P:Golgi to vacuole transport"/>
    <property type="evidence" value="ECO:0007669"/>
    <property type="project" value="TreeGrafter"/>
</dbReference>
<dbReference type="InterPro" id="IPR039745">
    <property type="entry name" value="Vps54"/>
</dbReference>
<evidence type="ECO:0000256" key="8">
    <source>
        <dbReference type="SAM" id="Coils"/>
    </source>
</evidence>
<feature type="region of interest" description="Disordered" evidence="9">
    <location>
        <begin position="145"/>
        <end position="221"/>
    </location>
</feature>
<evidence type="ECO:0000256" key="7">
    <source>
        <dbReference type="ARBA" id="ARBA00023054"/>
    </source>
</evidence>
<evidence type="ECO:0000256" key="1">
    <source>
        <dbReference type="ARBA" id="ARBA00004601"/>
    </source>
</evidence>
<feature type="compositionally biased region" description="Pro residues" evidence="9">
    <location>
        <begin position="1074"/>
        <end position="1086"/>
    </location>
</feature>
<feature type="region of interest" description="Disordered" evidence="9">
    <location>
        <begin position="246"/>
        <end position="269"/>
    </location>
</feature>
<feature type="domain" description="Vacuolar protein sorting-associated protein 54 C-terminal" evidence="10">
    <location>
        <begin position="826"/>
        <end position="958"/>
    </location>
</feature>
<feature type="region of interest" description="Disordered" evidence="9">
    <location>
        <begin position="539"/>
        <end position="566"/>
    </location>
</feature>
<feature type="compositionally biased region" description="Basic residues" evidence="9">
    <location>
        <begin position="172"/>
        <end position="183"/>
    </location>
</feature>
<proteinExistence type="inferred from homology"/>
<feature type="compositionally biased region" description="Basic and acidic residues" evidence="9">
    <location>
        <begin position="159"/>
        <end position="171"/>
    </location>
</feature>
<dbReference type="AlphaFoldDB" id="A0A420YGX0"/>
<dbReference type="PANTHER" id="PTHR12965">
    <property type="entry name" value="VACUOLAR PROTEIN SORTING 54"/>
    <property type="match status" value="1"/>
</dbReference>
<feature type="compositionally biased region" description="Basic and acidic residues" evidence="9">
    <location>
        <begin position="1138"/>
        <end position="1160"/>
    </location>
</feature>
<gene>
    <name evidence="12" type="ORF">DL546_003497</name>
</gene>
<evidence type="ECO:0000256" key="2">
    <source>
        <dbReference type="ARBA" id="ARBA00009150"/>
    </source>
</evidence>
<dbReference type="OrthoDB" id="10259024at2759"/>
<name>A0A420YGX0_9PEZI</name>
<evidence type="ECO:0000256" key="3">
    <source>
        <dbReference type="ARBA" id="ARBA00017665"/>
    </source>
</evidence>
<accession>A0A420YGX0</accession>
<keyword evidence="5" id="KW-0653">Protein transport</keyword>
<dbReference type="GO" id="GO:0005829">
    <property type="term" value="C:cytosol"/>
    <property type="evidence" value="ECO:0007669"/>
    <property type="project" value="GOC"/>
</dbReference>
<comment type="similarity">
    <text evidence="2">Belongs to the VPS54 family.</text>
</comment>
<feature type="coiled-coil region" evidence="8">
    <location>
        <begin position="313"/>
        <end position="347"/>
    </location>
</feature>
<comment type="subcellular location">
    <subcellularLocation>
        <location evidence="1">Golgi apparatus</location>
        <location evidence="1">trans-Golgi network</location>
    </subcellularLocation>
</comment>
<feature type="domain" description="Vacuolar protein sorting-associated protein 54 N-terminal" evidence="11">
    <location>
        <begin position="282"/>
        <end position="395"/>
    </location>
</feature>
<dbReference type="InterPro" id="IPR012501">
    <property type="entry name" value="Vps54_C"/>
</dbReference>
<keyword evidence="4" id="KW-0813">Transport</keyword>
<evidence type="ECO:0000313" key="13">
    <source>
        <dbReference type="Proteomes" id="UP000275385"/>
    </source>
</evidence>
<keyword evidence="7 8" id="KW-0175">Coiled coil</keyword>
<dbReference type="Proteomes" id="UP000275385">
    <property type="component" value="Unassembled WGS sequence"/>
</dbReference>
<feature type="compositionally biased region" description="Basic and acidic residues" evidence="9">
    <location>
        <begin position="1087"/>
        <end position="1104"/>
    </location>
</feature>
<evidence type="ECO:0000256" key="9">
    <source>
        <dbReference type="SAM" id="MobiDB-lite"/>
    </source>
</evidence>
<feature type="compositionally biased region" description="Polar residues" evidence="9">
    <location>
        <begin position="49"/>
        <end position="67"/>
    </location>
</feature>
<evidence type="ECO:0000256" key="4">
    <source>
        <dbReference type="ARBA" id="ARBA00022448"/>
    </source>
</evidence>
<dbReference type="PANTHER" id="PTHR12965:SF0">
    <property type="entry name" value="VACUOLAR PROTEIN SORTING-ASSOCIATED PROTEIN 54"/>
    <property type="match status" value="1"/>
</dbReference>
<keyword evidence="6" id="KW-0333">Golgi apparatus</keyword>
<evidence type="ECO:0000259" key="10">
    <source>
        <dbReference type="Pfam" id="PF07928"/>
    </source>
</evidence>
<dbReference type="GO" id="GO:0000938">
    <property type="term" value="C:GARP complex"/>
    <property type="evidence" value="ECO:0007669"/>
    <property type="project" value="InterPro"/>
</dbReference>
<comment type="caution">
    <text evidence="12">The sequence shown here is derived from an EMBL/GenBank/DDBJ whole genome shotgun (WGS) entry which is preliminary data.</text>
</comment>
<reference evidence="12 13" key="1">
    <citation type="submission" date="2018-08" db="EMBL/GenBank/DDBJ databases">
        <title>Draft genome of the lignicolous fungus Coniochaeta pulveracea.</title>
        <authorList>
            <person name="Borstlap C.J."/>
            <person name="De Witt R.N."/>
            <person name="Botha A."/>
            <person name="Volschenk H."/>
        </authorList>
    </citation>
    <scope>NUCLEOTIDE SEQUENCE [LARGE SCALE GENOMIC DNA]</scope>
    <source>
        <strain evidence="12 13">CAB683</strain>
    </source>
</reference>
<dbReference type="InterPro" id="IPR019515">
    <property type="entry name" value="VPS54_N"/>
</dbReference>
<feature type="region of interest" description="Disordered" evidence="9">
    <location>
        <begin position="1068"/>
        <end position="1176"/>
    </location>
</feature>
<dbReference type="Gene3D" id="6.10.250.860">
    <property type="match status" value="1"/>
</dbReference>
<keyword evidence="13" id="KW-1185">Reference proteome</keyword>
<evidence type="ECO:0000256" key="5">
    <source>
        <dbReference type="ARBA" id="ARBA00022927"/>
    </source>
</evidence>
<dbReference type="GO" id="GO:0015031">
    <property type="term" value="P:protein transport"/>
    <property type="evidence" value="ECO:0007669"/>
    <property type="project" value="UniProtKB-KW"/>
</dbReference>
<dbReference type="GO" id="GO:0019905">
    <property type="term" value="F:syntaxin binding"/>
    <property type="evidence" value="ECO:0007669"/>
    <property type="project" value="TreeGrafter"/>
</dbReference>
<feature type="region of interest" description="Disordered" evidence="9">
    <location>
        <begin position="23"/>
        <end position="67"/>
    </location>
</feature>
<feature type="compositionally biased region" description="Basic and acidic residues" evidence="9">
    <location>
        <begin position="1111"/>
        <end position="1125"/>
    </location>
</feature>
<feature type="region of interest" description="Disordered" evidence="9">
    <location>
        <begin position="621"/>
        <end position="648"/>
    </location>
</feature>
<sequence>MFSGHGSRDSFDSLLSPITSNANATRSDSFFSRRGSSHSPRPTQHRRMSTASSIHSIGGSLDTSSSHSLFETGQNAISTLLQPPIVRTGLLPHTHAPASAAHKPPTARDIPPVALTNIPHVDASEFKAYLSEVAPLFDHLRRVKESEDDTAGVLNRRGSRVDEQLEDDGHLRPGKRPANRVRKGSSASINSISSLEAPSPVRRTSSGFNGRRSIAHGPPPLTTIPNVYFEEDFHLENPRTFDVVSERSEVVRPTPGATDEKTSNGTAAAPRKALATNAILQEKLSWYMDTIEMHLIQSISTASTTFFTALGSLRELHSEAAESVDRIKALRKELEALDEEIATSGLTIIEERRRRENLEQLHDAVLQLKEVVRSASACEELVDAGEVEKALDSIDALEKLIAGEAGAVQESARQIHLRDLRGTVALQGVSEDIDFLRLRVGKAYEAKFIDILMGDIRRHTDQVSSQEVLMRWTSASMRARGGHGREPSAFPSYMTAVDELRAQLGPILRGLQRANHLSAATAVFRESVLRQIRSVIRQPLPSSNDDDNTSIMSSSTTTGGARLSQQQKSTILARNLRALDPQDVEELLVKIYIGVTETLRRLTTQAKVILDVASSIGEDGSLPAGMKSPQLKSPPFSPTRGGSHEPPSMASIEAQEEIHRTLDLTNLVGQAVDVAQDKIVKLLKVRTEQSTHLGLVWFLRYFTLNLHFANECESISGRSGSTLKTVVNGQIKDFVQRHGDKEKQRLAQEMESDQWGAKDFGEEDQKLLDEILDSSTKDAPSWAEGTEIWTPYSDVDEEANGTSETVAQTNGTTKAKIRGAVIDGENTLLPNSAILCMHGMAHFLHLIVGIPSIAADVSASLISYLQLFNSRCTQLILGAGATKSAGLRNITTKHLAIASQALGFIAALVPYIREFVRRHSGSGAAVTSVMGEFDKVRRLYQEHQNSIYDKLVEIMGGRALAAAKKMKAIDWDSSGDAVHDYMEIITKETTTLHRNLAKHLPEGTLRFIMLQVFESYKNTFGTALKTAEPRTEGGRNSMMKDVDYFETRLGKLDGFEDAAEHLRGLVKSKEVKAPAPPREPPAPPPPSKDEEPEKPKVSDDKPEVQEPVQQKSDEEKPVTRSSEEARPEEEPEALLVEGEEKLKESKAETETELEKEKESNADSVNAGTEEPAKAEP</sequence>
<dbReference type="Pfam" id="PF07928">
    <property type="entry name" value="Vps54"/>
    <property type="match status" value="1"/>
</dbReference>
<dbReference type="Pfam" id="PF10475">
    <property type="entry name" value="Vps54_N"/>
    <property type="match status" value="1"/>
</dbReference>
<dbReference type="STRING" id="177199.A0A420YGX0"/>
<evidence type="ECO:0000256" key="6">
    <source>
        <dbReference type="ARBA" id="ARBA00023034"/>
    </source>
</evidence>
<evidence type="ECO:0000313" key="12">
    <source>
        <dbReference type="EMBL" id="RKU47101.1"/>
    </source>
</evidence>
<feature type="compositionally biased region" description="Low complexity" evidence="9">
    <location>
        <begin position="26"/>
        <end position="42"/>
    </location>
</feature>
<organism evidence="12 13">
    <name type="scientific">Coniochaeta pulveracea</name>
    <dbReference type="NCBI Taxonomy" id="177199"/>
    <lineage>
        <taxon>Eukaryota</taxon>
        <taxon>Fungi</taxon>
        <taxon>Dikarya</taxon>
        <taxon>Ascomycota</taxon>
        <taxon>Pezizomycotina</taxon>
        <taxon>Sordariomycetes</taxon>
        <taxon>Sordariomycetidae</taxon>
        <taxon>Coniochaetales</taxon>
        <taxon>Coniochaetaceae</taxon>
        <taxon>Coniochaeta</taxon>
    </lineage>
</organism>
<evidence type="ECO:0000259" key="11">
    <source>
        <dbReference type="Pfam" id="PF10475"/>
    </source>
</evidence>
<feature type="compositionally biased region" description="Low complexity" evidence="9">
    <location>
        <begin position="185"/>
        <end position="194"/>
    </location>
</feature>
<dbReference type="EMBL" id="QVQW01000010">
    <property type="protein sequence ID" value="RKU47101.1"/>
    <property type="molecule type" value="Genomic_DNA"/>
</dbReference>
<protein>
    <recommendedName>
        <fullName evidence="3">Vacuolar protein sorting-associated protein 54</fullName>
    </recommendedName>
</protein>
<dbReference type="GO" id="GO:0042147">
    <property type="term" value="P:retrograde transport, endosome to Golgi"/>
    <property type="evidence" value="ECO:0007669"/>
    <property type="project" value="InterPro"/>
</dbReference>